<dbReference type="KEGG" id="fox:FOXG_19439"/>
<evidence type="ECO:0000313" key="2">
    <source>
        <dbReference type="EMBL" id="KNB18673.1"/>
    </source>
</evidence>
<gene>
    <name evidence="1" type="ORF">FOXG_19439</name>
    <name evidence="2" type="ORF">FOXG_22334</name>
    <name evidence="3" type="ORF">FOXG_22387</name>
</gene>
<dbReference type="VEuPathDB" id="FungiDB:FOXG_22387"/>
<proteinExistence type="predicted"/>
<reference evidence="2" key="1">
    <citation type="submission" date="2007-04" db="EMBL/GenBank/DDBJ databases">
        <authorList>
            <consortium name="The Broad Institute Genome Sequencing Platform"/>
            <person name="Birren B."/>
            <person name="Lander E."/>
            <person name="Galagan J."/>
            <person name="Nusbaum C."/>
            <person name="Devon K."/>
            <person name="Ma L.-J."/>
            <person name="Jaffe D."/>
            <person name="Butler J."/>
            <person name="Alvarez P."/>
            <person name="Gnerre S."/>
            <person name="Grabherr M."/>
            <person name="Kleber M."/>
            <person name="Mauceli E."/>
            <person name="Brockman W."/>
            <person name="MacCallum I.A."/>
            <person name="Young S."/>
            <person name="LaButti K."/>
            <person name="DeCaprio D."/>
            <person name="Crawford M."/>
            <person name="Koehrsen M."/>
            <person name="Engels R."/>
            <person name="Montgomery P."/>
            <person name="Pearson M."/>
            <person name="Howarth C."/>
            <person name="Larson L."/>
            <person name="White J."/>
            <person name="O'Leary S."/>
            <person name="Kodira C."/>
            <person name="Zeng Q."/>
            <person name="Yandava C."/>
            <person name="Alvarado L."/>
            <person name="Kistler C."/>
            <person name="Shim W.-B."/>
            <person name="Kang S."/>
            <person name="Woloshuk C."/>
        </authorList>
    </citation>
    <scope>NUCLEOTIDE SEQUENCE</scope>
    <source>
        <strain evidence="2">4287</strain>
    </source>
</reference>
<dbReference type="RefSeq" id="XP_018242921.1">
    <property type="nucleotide sequence ID" value="XM_018399653.1"/>
</dbReference>
<dbReference type="GeneID" id="28963040"/>
<dbReference type="EMBL" id="DS231702">
    <property type="protein sequence ID" value="KNB04876.1"/>
    <property type="molecule type" value="Genomic_DNA"/>
</dbReference>
<evidence type="ECO:0000313" key="1">
    <source>
        <dbReference type="EMBL" id="KNB04876.1"/>
    </source>
</evidence>
<name>A0A0J9W7B3_FUSO4</name>
<organism evidence="2 4">
    <name type="scientific">Fusarium oxysporum f. sp. lycopersici (strain 4287 / CBS 123668 / FGSC 9935 / NRRL 34936)</name>
    <name type="common">Fusarium vascular wilt of tomato</name>
    <dbReference type="NCBI Taxonomy" id="426428"/>
    <lineage>
        <taxon>Eukaryota</taxon>
        <taxon>Fungi</taxon>
        <taxon>Dikarya</taxon>
        <taxon>Ascomycota</taxon>
        <taxon>Pezizomycotina</taxon>
        <taxon>Sordariomycetes</taxon>
        <taxon>Hypocreomycetidae</taxon>
        <taxon>Hypocreales</taxon>
        <taxon>Nectriaceae</taxon>
        <taxon>Fusarium</taxon>
        <taxon>Fusarium oxysporum species complex</taxon>
    </lineage>
</organism>
<dbReference type="GeneID" id="28963093"/>
<dbReference type="RefSeq" id="XP_018256873.1">
    <property type="nucleotide sequence ID" value="XM_018402795.1"/>
</dbReference>
<dbReference type="EMBL" id="DS231727">
    <property type="protein sequence ID" value="KNB18673.1"/>
    <property type="molecule type" value="Genomic_DNA"/>
</dbReference>
<dbReference type="KEGG" id="fox:FOXG_22334"/>
<evidence type="ECO:0000313" key="4">
    <source>
        <dbReference type="Proteomes" id="UP000009097"/>
    </source>
</evidence>
<dbReference type="GeneID" id="28960145"/>
<protein>
    <submittedName>
        <fullName evidence="2">Uncharacterized protein</fullName>
    </submittedName>
</protein>
<evidence type="ECO:0000313" key="3">
    <source>
        <dbReference type="EMBL" id="KNB18828.1"/>
    </source>
</evidence>
<dbReference type="RefSeq" id="XP_018256718.1">
    <property type="nucleotide sequence ID" value="XM_018402739.1"/>
</dbReference>
<dbReference type="EMBL" id="DS231728">
    <property type="protein sequence ID" value="KNB18828.1"/>
    <property type="molecule type" value="Genomic_DNA"/>
</dbReference>
<dbReference type="KEGG" id="fox:FOXG_22387"/>
<dbReference type="Proteomes" id="UP000009097">
    <property type="component" value="Unassembled WGS sequence"/>
</dbReference>
<dbReference type="AlphaFoldDB" id="A0A0J9W7B3"/>
<sequence length="37" mass="3926">MMISREANGVLWCSCSQEAVRSQPAKGSFDPLGAAEV</sequence>
<reference evidence="2" key="2">
    <citation type="journal article" date="2010" name="Nature">
        <title>Comparative genomics reveals mobile pathogenicity chromosomes in Fusarium.</title>
        <authorList>
            <person name="Ma L.J."/>
            <person name="van der Does H.C."/>
            <person name="Borkovich K.A."/>
            <person name="Coleman J.J."/>
            <person name="Daboussi M.J."/>
            <person name="Di Pietro A."/>
            <person name="Dufresne M."/>
            <person name="Freitag M."/>
            <person name="Grabherr M."/>
            <person name="Henrissat B."/>
            <person name="Houterman P.M."/>
            <person name="Kang S."/>
            <person name="Shim W.B."/>
            <person name="Woloshuk C."/>
            <person name="Xie X."/>
            <person name="Xu J.R."/>
            <person name="Antoniw J."/>
            <person name="Baker S.E."/>
            <person name="Bluhm B.H."/>
            <person name="Breakspear A."/>
            <person name="Brown D.W."/>
            <person name="Butchko R.A."/>
            <person name="Chapman S."/>
            <person name="Coulson R."/>
            <person name="Coutinho P.M."/>
            <person name="Danchin E.G."/>
            <person name="Diener A."/>
            <person name="Gale L.R."/>
            <person name="Gardiner D.M."/>
            <person name="Goff S."/>
            <person name="Hammond-Kosack K.E."/>
            <person name="Hilburn K."/>
            <person name="Hua-Van A."/>
            <person name="Jonkers W."/>
            <person name="Kazan K."/>
            <person name="Kodira C.D."/>
            <person name="Koehrsen M."/>
            <person name="Kumar L."/>
            <person name="Lee Y.H."/>
            <person name="Li L."/>
            <person name="Manners J.M."/>
            <person name="Miranda-Saavedra D."/>
            <person name="Mukherjee M."/>
            <person name="Park G."/>
            <person name="Park J."/>
            <person name="Park S.Y."/>
            <person name="Proctor R.H."/>
            <person name="Regev A."/>
            <person name="Ruiz-Roldan M.C."/>
            <person name="Sain D."/>
            <person name="Sakthikumar S."/>
            <person name="Sykes S."/>
            <person name="Schwartz D.C."/>
            <person name="Turgeon B.G."/>
            <person name="Wapinski I."/>
            <person name="Yoder O."/>
            <person name="Young S."/>
            <person name="Zeng Q."/>
            <person name="Zhou S."/>
            <person name="Galagan J."/>
            <person name="Cuomo C.A."/>
            <person name="Kistler H.C."/>
            <person name="Rep M."/>
        </authorList>
    </citation>
    <scope>NUCLEOTIDE SEQUENCE [LARGE SCALE GENOMIC DNA]</scope>
    <source>
        <strain evidence="2">4287</strain>
    </source>
</reference>
<dbReference type="VEuPathDB" id="FungiDB:FOXG_22334"/>
<dbReference type="VEuPathDB" id="FungiDB:FOXG_19439"/>
<accession>A0A0J9W7B3</accession>